<organism evidence="7 8">
    <name type="scientific">Microtetraspora glauca</name>
    <dbReference type="NCBI Taxonomy" id="1996"/>
    <lineage>
        <taxon>Bacteria</taxon>
        <taxon>Bacillati</taxon>
        <taxon>Actinomycetota</taxon>
        <taxon>Actinomycetes</taxon>
        <taxon>Streptosporangiales</taxon>
        <taxon>Streptosporangiaceae</taxon>
        <taxon>Microtetraspora</taxon>
    </lineage>
</organism>
<feature type="transmembrane region" description="Helical" evidence="6">
    <location>
        <begin position="189"/>
        <end position="209"/>
    </location>
</feature>
<keyword evidence="3 6" id="KW-1133">Transmembrane helix</keyword>
<evidence type="ECO:0000256" key="5">
    <source>
        <dbReference type="SAM" id="MobiDB-lite"/>
    </source>
</evidence>
<evidence type="ECO:0000256" key="4">
    <source>
        <dbReference type="ARBA" id="ARBA00023136"/>
    </source>
</evidence>
<evidence type="ECO:0000256" key="6">
    <source>
        <dbReference type="SAM" id="Phobius"/>
    </source>
</evidence>
<gene>
    <name evidence="7" type="ORF">AB0I59_11875</name>
</gene>
<dbReference type="InterPro" id="IPR019109">
    <property type="entry name" value="MamF_MmsF"/>
</dbReference>
<evidence type="ECO:0000313" key="8">
    <source>
        <dbReference type="Proteomes" id="UP001551675"/>
    </source>
</evidence>
<evidence type="ECO:0000256" key="3">
    <source>
        <dbReference type="ARBA" id="ARBA00022989"/>
    </source>
</evidence>
<keyword evidence="8" id="KW-1185">Reference proteome</keyword>
<sequence>MTGDPREPYGGESTPGHGAPGQGAPGYGGPGQGAPGYGGPGHGGPGYGAPDYGNQGYGNQDYGTPGYGTPGYGTPGYGAPGYGAPGYGAPVHGPAGPHVPGQYGPRPGTDDTNMAMLAHLAGLGNLIAWPLGSVGSLVIYMTKKDQSPYVRDQAAEALNFWITGTIAFVTVTVLSFILSFVLVGVIGFLLLPVIWLYTLVMGIMGSMAANRGESYRYPMTIRLIT</sequence>
<dbReference type="Proteomes" id="UP001551675">
    <property type="component" value="Unassembled WGS sequence"/>
</dbReference>
<reference evidence="7 8" key="1">
    <citation type="submission" date="2024-06" db="EMBL/GenBank/DDBJ databases">
        <title>The Natural Products Discovery Center: Release of the First 8490 Sequenced Strains for Exploring Actinobacteria Biosynthetic Diversity.</title>
        <authorList>
            <person name="Kalkreuter E."/>
            <person name="Kautsar S.A."/>
            <person name="Yang D."/>
            <person name="Bader C.D."/>
            <person name="Teijaro C.N."/>
            <person name="Fluegel L."/>
            <person name="Davis C.M."/>
            <person name="Simpson J.R."/>
            <person name="Lauterbach L."/>
            <person name="Steele A.D."/>
            <person name="Gui C."/>
            <person name="Meng S."/>
            <person name="Li G."/>
            <person name="Viehrig K."/>
            <person name="Ye F."/>
            <person name="Su P."/>
            <person name="Kiefer A.F."/>
            <person name="Nichols A."/>
            <person name="Cepeda A.J."/>
            <person name="Yan W."/>
            <person name="Fan B."/>
            <person name="Jiang Y."/>
            <person name="Adhikari A."/>
            <person name="Zheng C.-J."/>
            <person name="Schuster L."/>
            <person name="Cowan T.M."/>
            <person name="Smanski M.J."/>
            <person name="Chevrette M.G."/>
            <person name="De Carvalho L.P.S."/>
            <person name="Shen B."/>
        </authorList>
    </citation>
    <scope>NUCLEOTIDE SEQUENCE [LARGE SCALE GENOMIC DNA]</scope>
    <source>
        <strain evidence="7 8">NPDC050100</strain>
    </source>
</reference>
<evidence type="ECO:0000256" key="1">
    <source>
        <dbReference type="ARBA" id="ARBA00004141"/>
    </source>
</evidence>
<feature type="transmembrane region" description="Helical" evidence="6">
    <location>
        <begin position="116"/>
        <end position="140"/>
    </location>
</feature>
<comment type="subcellular location">
    <subcellularLocation>
        <location evidence="1">Membrane</location>
        <topology evidence="1">Multi-pass membrane protein</topology>
    </subcellularLocation>
</comment>
<accession>A0ABV3GCF7</accession>
<keyword evidence="2 6" id="KW-0812">Transmembrane</keyword>
<dbReference type="EMBL" id="JBFALK010000005">
    <property type="protein sequence ID" value="MEV0969324.1"/>
    <property type="molecule type" value="Genomic_DNA"/>
</dbReference>
<evidence type="ECO:0000256" key="2">
    <source>
        <dbReference type="ARBA" id="ARBA00022692"/>
    </source>
</evidence>
<evidence type="ECO:0000313" key="7">
    <source>
        <dbReference type="EMBL" id="MEV0969324.1"/>
    </source>
</evidence>
<proteinExistence type="predicted"/>
<feature type="compositionally biased region" description="Low complexity" evidence="5">
    <location>
        <begin position="48"/>
        <end position="61"/>
    </location>
</feature>
<feature type="transmembrane region" description="Helical" evidence="6">
    <location>
        <begin position="160"/>
        <end position="183"/>
    </location>
</feature>
<feature type="compositionally biased region" description="Gly residues" evidence="5">
    <location>
        <begin position="18"/>
        <end position="47"/>
    </location>
</feature>
<keyword evidence="4 6" id="KW-0472">Membrane</keyword>
<dbReference type="Pfam" id="PF09685">
    <property type="entry name" value="MamF_MmsF"/>
    <property type="match status" value="1"/>
</dbReference>
<name>A0ABV3GCF7_MICGL</name>
<comment type="caution">
    <text evidence="7">The sequence shown here is derived from an EMBL/GenBank/DDBJ whole genome shotgun (WGS) entry which is preliminary data.</text>
</comment>
<protein>
    <submittedName>
        <fullName evidence="7">DUF4870 domain-containing protein</fullName>
    </submittedName>
</protein>
<dbReference type="RefSeq" id="WP_358132239.1">
    <property type="nucleotide sequence ID" value="NZ_JBFALK010000005.1"/>
</dbReference>
<feature type="region of interest" description="Disordered" evidence="5">
    <location>
        <begin position="1"/>
        <end position="61"/>
    </location>
</feature>